<dbReference type="AlphaFoldDB" id="A0A0F0LAS6"/>
<name>A0A0F0LAS6_9MICO</name>
<evidence type="ECO:0000313" key="1">
    <source>
        <dbReference type="EMBL" id="KJL30223.1"/>
    </source>
</evidence>
<protein>
    <submittedName>
        <fullName evidence="1">Uncharacterized protein</fullName>
    </submittedName>
</protein>
<proteinExistence type="predicted"/>
<comment type="caution">
    <text evidence="1">The sequence shown here is derived from an EMBL/GenBank/DDBJ whole genome shotgun (WGS) entry which is preliminary data.</text>
</comment>
<dbReference type="OrthoDB" id="9825215at2"/>
<dbReference type="Proteomes" id="UP000033640">
    <property type="component" value="Unassembled WGS sequence"/>
</dbReference>
<reference evidence="1 2" key="1">
    <citation type="submission" date="2015-02" db="EMBL/GenBank/DDBJ databases">
        <title>Draft genome sequences of ten Microbacterium spp. with emphasis on heavy metal contaminated environments.</title>
        <authorList>
            <person name="Corretto E."/>
        </authorList>
    </citation>
    <scope>NUCLEOTIDE SEQUENCE [LARGE SCALE GENOMIC DNA]</scope>
    <source>
        <strain evidence="1 2">BEL4b</strain>
    </source>
</reference>
<gene>
    <name evidence="1" type="ORF">RS83_00973</name>
</gene>
<organism evidence="1 2">
    <name type="scientific">Microbacterium oxydans</name>
    <dbReference type="NCBI Taxonomy" id="82380"/>
    <lineage>
        <taxon>Bacteria</taxon>
        <taxon>Bacillati</taxon>
        <taxon>Actinomycetota</taxon>
        <taxon>Actinomycetes</taxon>
        <taxon>Micrococcales</taxon>
        <taxon>Microbacteriaceae</taxon>
        <taxon>Microbacterium</taxon>
    </lineage>
</organism>
<dbReference type="PATRIC" id="fig|82380.11.peg.1004"/>
<dbReference type="RefSeq" id="WP_045278394.1">
    <property type="nucleotide sequence ID" value="NZ_JYIW01000020.1"/>
</dbReference>
<evidence type="ECO:0000313" key="2">
    <source>
        <dbReference type="Proteomes" id="UP000033640"/>
    </source>
</evidence>
<accession>A0A0F0LAS6</accession>
<sequence length="177" mass="19955">MRLEHPSLDEADQALAVDIHDWLISNRQVETLLDDYVFRGSIPPWYSELISNLTLLCGGDTVDAVFVDVDLETYMVSVHAVTTRRIVEARTTGRRESRDLTCRAISRRGVRDVRTEEPFGLVDREPRRAWPGIFALTVTVDGFDEPLKFAPSAQSSFSARQPDMGALTRSFLANLDE</sequence>
<dbReference type="EMBL" id="JYIW01000020">
    <property type="protein sequence ID" value="KJL30223.1"/>
    <property type="molecule type" value="Genomic_DNA"/>
</dbReference>